<proteinExistence type="inferred from homology"/>
<dbReference type="GO" id="GO:0008270">
    <property type="term" value="F:zinc ion binding"/>
    <property type="evidence" value="ECO:0007669"/>
    <property type="project" value="InterPro"/>
</dbReference>
<evidence type="ECO:0000313" key="5">
    <source>
        <dbReference type="EMBL" id="CAB4693737.1"/>
    </source>
</evidence>
<evidence type="ECO:0000256" key="1">
    <source>
        <dbReference type="ARBA" id="ARBA00001947"/>
    </source>
</evidence>
<accession>A0A6J6P4S0</accession>
<comment type="similarity">
    <text evidence="2">Belongs to the beta-class carbonic anhydrase family.</text>
</comment>
<dbReference type="PANTHER" id="PTHR43175:SF3">
    <property type="entry name" value="CARBON DISULFIDE HYDROLASE"/>
    <property type="match status" value="1"/>
</dbReference>
<comment type="cofactor">
    <cofactor evidence="1">
        <name>Zn(2+)</name>
        <dbReference type="ChEBI" id="CHEBI:29105"/>
    </cofactor>
</comment>
<keyword evidence="3" id="KW-0479">Metal-binding</keyword>
<keyword evidence="4" id="KW-0862">Zinc</keyword>
<dbReference type="InterPro" id="IPR001765">
    <property type="entry name" value="Carbonic_anhydrase"/>
</dbReference>
<evidence type="ECO:0000256" key="4">
    <source>
        <dbReference type="ARBA" id="ARBA00022833"/>
    </source>
</evidence>
<dbReference type="CDD" id="cd03379">
    <property type="entry name" value="beta_CA_cladeD"/>
    <property type="match status" value="1"/>
</dbReference>
<dbReference type="Pfam" id="PF00484">
    <property type="entry name" value="Pro_CA"/>
    <property type="match status" value="1"/>
</dbReference>
<dbReference type="EMBL" id="CAEZXP010000002">
    <property type="protein sequence ID" value="CAB4693737.1"/>
    <property type="molecule type" value="Genomic_DNA"/>
</dbReference>
<dbReference type="InterPro" id="IPR036874">
    <property type="entry name" value="Carbonic_anhydrase_sf"/>
</dbReference>
<dbReference type="PANTHER" id="PTHR43175">
    <property type="entry name" value="CARBONIC ANHYDRASE"/>
    <property type="match status" value="1"/>
</dbReference>
<dbReference type="SUPFAM" id="SSF53056">
    <property type="entry name" value="beta-carbonic anhydrase, cab"/>
    <property type="match status" value="1"/>
</dbReference>
<gene>
    <name evidence="5" type="ORF">UFOPK2399_00883</name>
</gene>
<dbReference type="GO" id="GO:0004089">
    <property type="term" value="F:carbonate dehydratase activity"/>
    <property type="evidence" value="ECO:0007669"/>
    <property type="project" value="InterPro"/>
</dbReference>
<evidence type="ECO:0000256" key="2">
    <source>
        <dbReference type="ARBA" id="ARBA00006217"/>
    </source>
</evidence>
<dbReference type="SMART" id="SM00947">
    <property type="entry name" value="Pro_CA"/>
    <property type="match status" value="1"/>
</dbReference>
<reference evidence="5" key="1">
    <citation type="submission" date="2020-05" db="EMBL/GenBank/DDBJ databases">
        <authorList>
            <person name="Chiriac C."/>
            <person name="Salcher M."/>
            <person name="Ghai R."/>
            <person name="Kavagutti S V."/>
        </authorList>
    </citation>
    <scope>NUCLEOTIDE SEQUENCE</scope>
</reference>
<sequence length="181" mass="19398">MSQPLSDGFSAYDVVVLTERNFDDVLEANAAYAAGFRLKGLPATAARGLAILTCMDSRIEPLGMLGLDPGDAKILRNAGARVTDDVIRTLVLASYLLGVDRAMVIGHTSCRMFANTEDQVHDAIHEAGGPDTRSLSFLMGTEQEAAIASDVQRLRSSPYLGQLKVGGFLYDTDSGRITELC</sequence>
<dbReference type="AlphaFoldDB" id="A0A6J6P4S0"/>
<organism evidence="5">
    <name type="scientific">freshwater metagenome</name>
    <dbReference type="NCBI Taxonomy" id="449393"/>
    <lineage>
        <taxon>unclassified sequences</taxon>
        <taxon>metagenomes</taxon>
        <taxon>ecological metagenomes</taxon>
    </lineage>
</organism>
<evidence type="ECO:0000256" key="3">
    <source>
        <dbReference type="ARBA" id="ARBA00022723"/>
    </source>
</evidence>
<name>A0A6J6P4S0_9ZZZZ</name>
<protein>
    <submittedName>
        <fullName evidence="5">Unannotated protein</fullName>
    </submittedName>
</protein>
<dbReference type="Gene3D" id="3.40.1050.10">
    <property type="entry name" value="Carbonic anhydrase"/>
    <property type="match status" value="1"/>
</dbReference>